<dbReference type="EMBL" id="CASHTH010002190">
    <property type="protein sequence ID" value="CAI8025890.1"/>
    <property type="molecule type" value="Genomic_DNA"/>
</dbReference>
<protein>
    <submittedName>
        <fullName evidence="2">Uncharacterized protein</fullName>
    </submittedName>
</protein>
<reference evidence="2" key="1">
    <citation type="submission" date="2023-03" db="EMBL/GenBank/DDBJ databases">
        <authorList>
            <person name="Steffen K."/>
            <person name="Cardenas P."/>
        </authorList>
    </citation>
    <scope>NUCLEOTIDE SEQUENCE</scope>
</reference>
<dbReference type="Proteomes" id="UP001174909">
    <property type="component" value="Unassembled WGS sequence"/>
</dbReference>
<dbReference type="AlphaFoldDB" id="A0AA35S9D1"/>
<keyword evidence="3" id="KW-1185">Reference proteome</keyword>
<comment type="caution">
    <text evidence="2">The sequence shown here is derived from an EMBL/GenBank/DDBJ whole genome shotgun (WGS) entry which is preliminary data.</text>
</comment>
<feature type="region of interest" description="Disordered" evidence="1">
    <location>
        <begin position="31"/>
        <end position="64"/>
    </location>
</feature>
<gene>
    <name evidence="2" type="ORF">GBAR_LOCUS14927</name>
</gene>
<accession>A0AA35S9D1</accession>
<evidence type="ECO:0000313" key="3">
    <source>
        <dbReference type="Proteomes" id="UP001174909"/>
    </source>
</evidence>
<evidence type="ECO:0000256" key="1">
    <source>
        <dbReference type="SAM" id="MobiDB-lite"/>
    </source>
</evidence>
<sequence length="64" mass="6440">AVIDSFRSPSHSQSVGVLCSHWVIQHSLGSLGDSGGVSGPSDIGSRSTSGDTGQGELRTGSIEV</sequence>
<name>A0AA35S9D1_GEOBA</name>
<proteinExistence type="predicted"/>
<evidence type="ECO:0000313" key="2">
    <source>
        <dbReference type="EMBL" id="CAI8025890.1"/>
    </source>
</evidence>
<organism evidence="2 3">
    <name type="scientific">Geodia barretti</name>
    <name type="common">Barrett's horny sponge</name>
    <dbReference type="NCBI Taxonomy" id="519541"/>
    <lineage>
        <taxon>Eukaryota</taxon>
        <taxon>Metazoa</taxon>
        <taxon>Porifera</taxon>
        <taxon>Demospongiae</taxon>
        <taxon>Heteroscleromorpha</taxon>
        <taxon>Tetractinellida</taxon>
        <taxon>Astrophorina</taxon>
        <taxon>Geodiidae</taxon>
        <taxon>Geodia</taxon>
    </lineage>
</organism>
<feature type="non-terminal residue" evidence="2">
    <location>
        <position position="64"/>
    </location>
</feature>